<accession>A0A316G7P7</accession>
<evidence type="ECO:0000313" key="2">
    <source>
        <dbReference type="EMBL" id="PWK56999.1"/>
    </source>
</evidence>
<dbReference type="KEGG" id="salo:EF888_09390"/>
<organism evidence="2 3">
    <name type="scientific">Silicimonas algicola</name>
    <dbReference type="NCBI Taxonomy" id="1826607"/>
    <lineage>
        <taxon>Bacteria</taxon>
        <taxon>Pseudomonadati</taxon>
        <taxon>Pseudomonadota</taxon>
        <taxon>Alphaproteobacteria</taxon>
        <taxon>Rhodobacterales</taxon>
        <taxon>Paracoccaceae</taxon>
    </lineage>
</organism>
<dbReference type="PROSITE" id="PS51257">
    <property type="entry name" value="PROKAR_LIPOPROTEIN"/>
    <property type="match status" value="1"/>
</dbReference>
<dbReference type="AlphaFoldDB" id="A0A316G7P7"/>
<sequence>MKLTALAPLAILPLIAACGSNDDYGLPGNESLYIGSGADVTAAGIAHDDAVADALTVEAVEGTTVLGELPSSGRVSYVGTIEGVGLDADYYADLGMRADLETGDVDGQIANFYWTDARGWNGVIGLDGEVSDVLTSAGVAVSGDGTLTNGTASAAYTVDIDGFLYGDDGTAFYMDGTSTAGAETFDTEAAGVRD</sequence>
<keyword evidence="3" id="KW-1185">Reference proteome</keyword>
<feature type="chain" id="PRO_5016284687" description="Transferrin-binding protein B C-lobe/N-lobe beta barrel domain-containing protein" evidence="1">
    <location>
        <begin position="17"/>
        <end position="194"/>
    </location>
</feature>
<dbReference type="Proteomes" id="UP000245390">
    <property type="component" value="Unassembled WGS sequence"/>
</dbReference>
<feature type="signal peptide" evidence="1">
    <location>
        <begin position="1"/>
        <end position="16"/>
    </location>
</feature>
<dbReference type="EMBL" id="QGGV01000003">
    <property type="protein sequence ID" value="PWK56999.1"/>
    <property type="molecule type" value="Genomic_DNA"/>
</dbReference>
<evidence type="ECO:0008006" key="4">
    <source>
        <dbReference type="Google" id="ProtNLM"/>
    </source>
</evidence>
<keyword evidence="1" id="KW-0732">Signal</keyword>
<proteinExistence type="predicted"/>
<reference evidence="2 3" key="1">
    <citation type="submission" date="2018-05" db="EMBL/GenBank/DDBJ databases">
        <title>Genomic Encyclopedia of Type Strains, Phase IV (KMG-IV): sequencing the most valuable type-strain genomes for metagenomic binning, comparative biology and taxonomic classification.</title>
        <authorList>
            <person name="Goeker M."/>
        </authorList>
    </citation>
    <scope>NUCLEOTIDE SEQUENCE [LARGE SCALE GENOMIC DNA]</scope>
    <source>
        <strain evidence="2 3">DSM 103371</strain>
    </source>
</reference>
<dbReference type="RefSeq" id="WP_109758750.1">
    <property type="nucleotide sequence ID" value="NZ_CP034588.1"/>
</dbReference>
<evidence type="ECO:0000313" key="3">
    <source>
        <dbReference type="Proteomes" id="UP000245390"/>
    </source>
</evidence>
<protein>
    <recommendedName>
        <fullName evidence="4">Transferrin-binding protein B C-lobe/N-lobe beta barrel domain-containing protein</fullName>
    </recommendedName>
</protein>
<comment type="caution">
    <text evidence="2">The sequence shown here is derived from an EMBL/GenBank/DDBJ whole genome shotgun (WGS) entry which is preliminary data.</text>
</comment>
<gene>
    <name evidence="2" type="ORF">C8D95_103235</name>
</gene>
<evidence type="ECO:0000256" key="1">
    <source>
        <dbReference type="SAM" id="SignalP"/>
    </source>
</evidence>
<name>A0A316G7P7_9RHOB</name>